<sequence length="149" mass="15807">MANLTHPSPSRSTATLAFEVKSRPFQLGGQVGGVVSSRGGGVRTWCHPDSPSTRHECCMAHHILAPHHCTNWPAVQLGHARGDDRGKVERTGDLPSGKIHGADAEQSSRADDRADARALTSEGRSQPESEIPISTYAGELAYSVGTRSG</sequence>
<organism evidence="2 3">
    <name type="scientific">Ensete ventricosum</name>
    <name type="common">Abyssinian banana</name>
    <name type="synonym">Musa ensete</name>
    <dbReference type="NCBI Taxonomy" id="4639"/>
    <lineage>
        <taxon>Eukaryota</taxon>
        <taxon>Viridiplantae</taxon>
        <taxon>Streptophyta</taxon>
        <taxon>Embryophyta</taxon>
        <taxon>Tracheophyta</taxon>
        <taxon>Spermatophyta</taxon>
        <taxon>Magnoliopsida</taxon>
        <taxon>Liliopsida</taxon>
        <taxon>Zingiberales</taxon>
        <taxon>Musaceae</taxon>
        <taxon>Ensete</taxon>
    </lineage>
</organism>
<evidence type="ECO:0000313" key="2">
    <source>
        <dbReference type="EMBL" id="RRT79593.1"/>
    </source>
</evidence>
<feature type="compositionally biased region" description="Basic and acidic residues" evidence="1">
    <location>
        <begin position="80"/>
        <end position="92"/>
    </location>
</feature>
<dbReference type="EMBL" id="AMZH03001358">
    <property type="protein sequence ID" value="RRT79593.1"/>
    <property type="molecule type" value="Genomic_DNA"/>
</dbReference>
<reference evidence="2 3" key="1">
    <citation type="journal article" date="2014" name="Agronomy (Basel)">
        <title>A Draft Genome Sequence for Ensete ventricosum, the Drought-Tolerant Tree Against Hunger.</title>
        <authorList>
            <person name="Harrison J."/>
            <person name="Moore K.A."/>
            <person name="Paszkiewicz K."/>
            <person name="Jones T."/>
            <person name="Grant M."/>
            <person name="Ambacheew D."/>
            <person name="Muzemil S."/>
            <person name="Studholme D.J."/>
        </authorList>
    </citation>
    <scope>NUCLEOTIDE SEQUENCE [LARGE SCALE GENOMIC DNA]</scope>
</reference>
<name>A0A427ATM1_ENSVE</name>
<accession>A0A427ATM1</accession>
<feature type="region of interest" description="Disordered" evidence="1">
    <location>
        <begin position="77"/>
        <end position="134"/>
    </location>
</feature>
<proteinExistence type="predicted"/>
<evidence type="ECO:0000256" key="1">
    <source>
        <dbReference type="SAM" id="MobiDB-lite"/>
    </source>
</evidence>
<dbReference type="AlphaFoldDB" id="A0A427ATM1"/>
<protein>
    <submittedName>
        <fullName evidence="2">Uncharacterized protein</fullName>
    </submittedName>
</protein>
<comment type="caution">
    <text evidence="2">The sequence shown here is derived from an EMBL/GenBank/DDBJ whole genome shotgun (WGS) entry which is preliminary data.</text>
</comment>
<evidence type="ECO:0000313" key="3">
    <source>
        <dbReference type="Proteomes" id="UP000287651"/>
    </source>
</evidence>
<dbReference type="Proteomes" id="UP000287651">
    <property type="component" value="Unassembled WGS sequence"/>
</dbReference>
<gene>
    <name evidence="2" type="ORF">B296_00005178</name>
</gene>
<feature type="compositionally biased region" description="Basic and acidic residues" evidence="1">
    <location>
        <begin position="100"/>
        <end position="116"/>
    </location>
</feature>